<gene>
    <name evidence="3" type="ORF">BP01DRAFT_332293</name>
</gene>
<dbReference type="GO" id="GO:0016491">
    <property type="term" value="F:oxidoreductase activity"/>
    <property type="evidence" value="ECO:0007669"/>
    <property type="project" value="InterPro"/>
</dbReference>
<evidence type="ECO:0000313" key="4">
    <source>
        <dbReference type="Proteomes" id="UP000248349"/>
    </source>
</evidence>
<name>A0A318ZP51_9EURO</name>
<dbReference type="AlphaFoldDB" id="A0A318ZP51"/>
<feature type="transmembrane region" description="Helical" evidence="1">
    <location>
        <begin position="217"/>
        <end position="239"/>
    </location>
</feature>
<dbReference type="EMBL" id="KZ821219">
    <property type="protein sequence ID" value="PYH49369.1"/>
    <property type="molecule type" value="Genomic_DNA"/>
</dbReference>
<keyword evidence="1" id="KW-0472">Membrane</keyword>
<reference evidence="3 4" key="1">
    <citation type="submission" date="2016-12" db="EMBL/GenBank/DDBJ databases">
        <title>The genomes of Aspergillus section Nigri reveals drivers in fungal speciation.</title>
        <authorList>
            <consortium name="DOE Joint Genome Institute"/>
            <person name="Vesth T.C."/>
            <person name="Nybo J."/>
            <person name="Theobald S."/>
            <person name="Brandl J."/>
            <person name="Frisvad J.C."/>
            <person name="Nielsen K.F."/>
            <person name="Lyhne E.K."/>
            <person name="Kogle M.E."/>
            <person name="Kuo A."/>
            <person name="Riley R."/>
            <person name="Clum A."/>
            <person name="Nolan M."/>
            <person name="Lipzen A."/>
            <person name="Salamov A."/>
            <person name="Henrissat B."/>
            <person name="Wiebenga A."/>
            <person name="De Vries R.P."/>
            <person name="Grigoriev I.V."/>
            <person name="Mortensen U.H."/>
            <person name="Andersen M.R."/>
            <person name="Baker S.E."/>
        </authorList>
    </citation>
    <scope>NUCLEOTIDE SEQUENCE [LARGE SCALE GENOMIC DNA]</scope>
    <source>
        <strain evidence="3 4">JOP 1030-1</strain>
    </source>
</reference>
<feature type="domain" description="Fatty acid desaturase" evidence="2">
    <location>
        <begin position="61"/>
        <end position="341"/>
    </location>
</feature>
<dbReference type="Pfam" id="PF00487">
    <property type="entry name" value="FA_desaturase"/>
    <property type="match status" value="1"/>
</dbReference>
<evidence type="ECO:0000313" key="3">
    <source>
        <dbReference type="EMBL" id="PYH49369.1"/>
    </source>
</evidence>
<dbReference type="InterPro" id="IPR005804">
    <property type="entry name" value="FA_desaturase_dom"/>
</dbReference>
<feature type="transmembrane region" description="Helical" evidence="1">
    <location>
        <begin position="245"/>
        <end position="265"/>
    </location>
</feature>
<feature type="transmembrane region" description="Helical" evidence="1">
    <location>
        <begin position="35"/>
        <end position="51"/>
    </location>
</feature>
<dbReference type="STRING" id="1450539.A0A318ZP51"/>
<evidence type="ECO:0000259" key="2">
    <source>
        <dbReference type="Pfam" id="PF00487"/>
    </source>
</evidence>
<protein>
    <recommendedName>
        <fullName evidence="2">Fatty acid desaturase domain-containing protein</fullName>
    </recommendedName>
</protein>
<dbReference type="Proteomes" id="UP000248349">
    <property type="component" value="Unassembled WGS sequence"/>
</dbReference>
<dbReference type="InterPro" id="IPR012171">
    <property type="entry name" value="Fatty_acid_desaturase"/>
</dbReference>
<feature type="transmembrane region" description="Helical" evidence="1">
    <location>
        <begin position="58"/>
        <end position="79"/>
    </location>
</feature>
<evidence type="ECO:0000256" key="1">
    <source>
        <dbReference type="SAM" id="Phobius"/>
    </source>
</evidence>
<proteinExistence type="predicted"/>
<organism evidence="3 4">
    <name type="scientific">Aspergillus saccharolyticus JOP 1030-1</name>
    <dbReference type="NCBI Taxonomy" id="1450539"/>
    <lineage>
        <taxon>Eukaryota</taxon>
        <taxon>Fungi</taxon>
        <taxon>Dikarya</taxon>
        <taxon>Ascomycota</taxon>
        <taxon>Pezizomycotina</taxon>
        <taxon>Eurotiomycetes</taxon>
        <taxon>Eurotiomycetidae</taxon>
        <taxon>Eurotiales</taxon>
        <taxon>Aspergillaceae</taxon>
        <taxon>Aspergillus</taxon>
        <taxon>Aspergillus subgen. Circumdati</taxon>
    </lineage>
</organism>
<keyword evidence="4" id="KW-1185">Reference proteome</keyword>
<sequence length="381" mass="43242">MKQDLPDLKHLREAIPNSCFNASVWISLVYLARDLIYGAALVYASTYIPVLQNASLRFFAWSFYGVLQGFVGTGLWILAHECGHGACSPYPLLNDILGWALHSLLLVPYFSWKITHARHHRYTGHMDKDTAFVPYTKAEYAASKQMRSEDLDGLVQDTPLRALLGFLAHQLLGWQAYILCYASGSKQSYTAPAACSRTSLSHLGPYSLLFQPEQRPLVLISDLGLALTIIGLVKLGSILGVSRLMLVYIVPYLWAHHWIVAITYLHHTHPHIPHYSADTWTFTHGALATVDRSFGFVGRHFFHHIIDHHVVHHLFPKIPFYRAEEATRAIKPLLGLHYVELRGENFFVALWRTFRTCQYVTDDHAGNRGSGVYKWNPPLKD</sequence>
<accession>A0A318ZP51</accession>
<keyword evidence="1" id="KW-0812">Transmembrane</keyword>
<dbReference type="OrthoDB" id="1461976at2759"/>
<dbReference type="GeneID" id="37074313"/>
<dbReference type="PANTHER" id="PTHR32100">
    <property type="entry name" value="OMEGA-6 FATTY ACID DESATURASE, CHLOROPLASTIC"/>
    <property type="match status" value="1"/>
</dbReference>
<dbReference type="RefSeq" id="XP_025435351.1">
    <property type="nucleotide sequence ID" value="XM_025573085.1"/>
</dbReference>
<dbReference type="GO" id="GO:0006629">
    <property type="term" value="P:lipid metabolic process"/>
    <property type="evidence" value="ECO:0007669"/>
    <property type="project" value="InterPro"/>
</dbReference>
<keyword evidence="1" id="KW-1133">Transmembrane helix</keyword>
<dbReference type="CDD" id="cd03507">
    <property type="entry name" value="Delta12-FADS-like"/>
    <property type="match status" value="1"/>
</dbReference>
<feature type="transmembrane region" description="Helical" evidence="1">
    <location>
        <begin position="91"/>
        <end position="112"/>
    </location>
</feature>